<dbReference type="AlphaFoldDB" id="A0A4Q4RJS4"/>
<accession>A0A4Q4RJS4</accession>
<name>A0A4Q4RJS4_9PLEO</name>
<dbReference type="Proteomes" id="UP000293823">
    <property type="component" value="Unassembled WGS sequence"/>
</dbReference>
<sequence length="67" mass="7450">MSQPWKAFWPPAANNVFVNPNLNVVVASKGALPHDSNFADGTKVMRLDDMKSFVMEVAENKVTEQTK</sequence>
<proteinExistence type="predicted"/>
<organism evidence="1 2">
    <name type="scientific">Alternaria arborescens</name>
    <dbReference type="NCBI Taxonomy" id="156630"/>
    <lineage>
        <taxon>Eukaryota</taxon>
        <taxon>Fungi</taxon>
        <taxon>Dikarya</taxon>
        <taxon>Ascomycota</taxon>
        <taxon>Pezizomycotina</taxon>
        <taxon>Dothideomycetes</taxon>
        <taxon>Pleosporomycetidae</taxon>
        <taxon>Pleosporales</taxon>
        <taxon>Pleosporineae</taxon>
        <taxon>Pleosporaceae</taxon>
        <taxon>Alternaria</taxon>
        <taxon>Alternaria sect. Alternaria</taxon>
    </lineage>
</organism>
<protein>
    <submittedName>
        <fullName evidence="1">Uncharacterized protein</fullName>
    </submittedName>
</protein>
<gene>
    <name evidence="1" type="ORF">AA0113_g8245</name>
</gene>
<reference evidence="2" key="1">
    <citation type="journal article" date="2019" name="bioRxiv">
        <title>Genomics, evolutionary history and diagnostics of the Alternaria alternata species group including apple and Asian pear pathotypes.</title>
        <authorList>
            <person name="Armitage A.D."/>
            <person name="Cockerton H.M."/>
            <person name="Sreenivasaprasad S."/>
            <person name="Woodhall J.W."/>
            <person name="Lane C.R."/>
            <person name="Harrison R.J."/>
            <person name="Clarkson J.P."/>
        </authorList>
    </citation>
    <scope>NUCLEOTIDE SEQUENCE [LARGE SCALE GENOMIC DNA]</scope>
    <source>
        <strain evidence="2">RGR 97.0016</strain>
    </source>
</reference>
<dbReference type="OrthoDB" id="5282826at2759"/>
<dbReference type="EMBL" id="PEJP01000033">
    <property type="protein sequence ID" value="RYO57113.1"/>
    <property type="molecule type" value="Genomic_DNA"/>
</dbReference>
<comment type="caution">
    <text evidence="1">The sequence shown here is derived from an EMBL/GenBank/DDBJ whole genome shotgun (WGS) entry which is preliminary data.</text>
</comment>
<keyword evidence="2" id="KW-1185">Reference proteome</keyword>
<evidence type="ECO:0000313" key="2">
    <source>
        <dbReference type="Proteomes" id="UP000293823"/>
    </source>
</evidence>
<evidence type="ECO:0000313" key="1">
    <source>
        <dbReference type="EMBL" id="RYO57113.1"/>
    </source>
</evidence>